<evidence type="ECO:0000256" key="2">
    <source>
        <dbReference type="ARBA" id="ARBA00022801"/>
    </source>
</evidence>
<evidence type="ECO:0000256" key="1">
    <source>
        <dbReference type="ARBA" id="ARBA00022741"/>
    </source>
</evidence>
<protein>
    <submittedName>
        <fullName evidence="5">Sensor histidine kinase inhibitor, KipI family</fullName>
    </submittedName>
</protein>
<dbReference type="OrthoDB" id="9778567at2"/>
<evidence type="ECO:0000313" key="5">
    <source>
        <dbReference type="EMBL" id="SFA54808.1"/>
    </source>
</evidence>
<dbReference type="GeneID" id="85486364"/>
<keyword evidence="3" id="KW-0067">ATP-binding</keyword>
<evidence type="ECO:0000256" key="3">
    <source>
        <dbReference type="ARBA" id="ARBA00022840"/>
    </source>
</evidence>
<dbReference type="PANTHER" id="PTHR34698">
    <property type="entry name" value="5-OXOPROLINASE SUBUNIT B"/>
    <property type="match status" value="1"/>
</dbReference>
<proteinExistence type="predicted"/>
<dbReference type="Gene3D" id="3.30.1360.40">
    <property type="match status" value="1"/>
</dbReference>
<name>A0A1I0TSR0_9NOCA</name>
<dbReference type="EMBL" id="FOJN01000009">
    <property type="protein sequence ID" value="SFA54808.1"/>
    <property type="molecule type" value="Genomic_DNA"/>
</dbReference>
<keyword evidence="1" id="KW-0547">Nucleotide-binding</keyword>
<feature type="domain" description="Carboxyltransferase" evidence="4">
    <location>
        <begin position="1"/>
        <end position="185"/>
    </location>
</feature>
<dbReference type="Pfam" id="PF02682">
    <property type="entry name" value="CT_C_D"/>
    <property type="match status" value="1"/>
</dbReference>
<dbReference type="PANTHER" id="PTHR34698:SF2">
    <property type="entry name" value="5-OXOPROLINASE SUBUNIT B"/>
    <property type="match status" value="1"/>
</dbReference>
<dbReference type="AlphaFoldDB" id="A0A1I0TSR0"/>
<dbReference type="InterPro" id="IPR010016">
    <property type="entry name" value="PxpB"/>
</dbReference>
<dbReference type="SMART" id="SM00796">
    <property type="entry name" value="AHS1"/>
    <property type="match status" value="1"/>
</dbReference>
<sequence>MKIHRVGDRALLVDLDDTRDVARHHAGWAVGHTGIGELVPAAATVLAILTDDADPAVVARWLESTPPVDPADTAGDLVTIDVVYDGPDLEAVRDATGRDVVADHTGCVWTAAFCGFSPGFAYLVSDLALNVPRRRDPRTSVPAGSVALAGDFSAVYPSSSPGGWQLIGTTDAALWSVDRDPPALVVPGTRVQFRQVG</sequence>
<dbReference type="InterPro" id="IPR029000">
    <property type="entry name" value="Cyclophilin-like_dom_sf"/>
</dbReference>
<dbReference type="SUPFAM" id="SSF50891">
    <property type="entry name" value="Cyclophilin-like"/>
    <property type="match status" value="1"/>
</dbReference>
<dbReference type="GO" id="GO:0005524">
    <property type="term" value="F:ATP binding"/>
    <property type="evidence" value="ECO:0007669"/>
    <property type="project" value="UniProtKB-KW"/>
</dbReference>
<reference evidence="5 6" key="1">
    <citation type="submission" date="2016-10" db="EMBL/GenBank/DDBJ databases">
        <authorList>
            <person name="de Groot N.N."/>
        </authorList>
    </citation>
    <scope>NUCLEOTIDE SEQUENCE [LARGE SCALE GENOMIC DNA]</scope>
    <source>
        <strain evidence="5 6">DSM 44908</strain>
    </source>
</reference>
<evidence type="ECO:0000313" key="6">
    <source>
        <dbReference type="Proteomes" id="UP000182054"/>
    </source>
</evidence>
<dbReference type="GO" id="GO:0016787">
    <property type="term" value="F:hydrolase activity"/>
    <property type="evidence" value="ECO:0007669"/>
    <property type="project" value="UniProtKB-KW"/>
</dbReference>
<evidence type="ECO:0000259" key="4">
    <source>
        <dbReference type="SMART" id="SM00796"/>
    </source>
</evidence>
<gene>
    <name evidence="5" type="ORF">SAMN05444374_109103</name>
</gene>
<dbReference type="InterPro" id="IPR003833">
    <property type="entry name" value="CT_C_D"/>
</dbReference>
<dbReference type="Gene3D" id="2.40.100.10">
    <property type="entry name" value="Cyclophilin-like"/>
    <property type="match status" value="1"/>
</dbReference>
<organism evidence="5 6">
    <name type="scientific">Rhodococcoides kroppenstedtii</name>
    <dbReference type="NCBI Taxonomy" id="293050"/>
    <lineage>
        <taxon>Bacteria</taxon>
        <taxon>Bacillati</taxon>
        <taxon>Actinomycetota</taxon>
        <taxon>Actinomycetes</taxon>
        <taxon>Mycobacteriales</taxon>
        <taxon>Nocardiaceae</taxon>
        <taxon>Rhodococcoides</taxon>
    </lineage>
</organism>
<accession>A0A1I0TSR0</accession>
<dbReference type="Proteomes" id="UP000182054">
    <property type="component" value="Unassembled WGS sequence"/>
</dbReference>
<keyword evidence="2" id="KW-0378">Hydrolase</keyword>
<dbReference type="RefSeq" id="WP_068361301.1">
    <property type="nucleotide sequence ID" value="NZ_FOJN01000009.1"/>
</dbReference>